<dbReference type="InterPro" id="IPR011006">
    <property type="entry name" value="CheY-like_superfamily"/>
</dbReference>
<dbReference type="SMART" id="SM00342">
    <property type="entry name" value="HTH_ARAC"/>
    <property type="match status" value="1"/>
</dbReference>
<keyword evidence="8" id="KW-1185">Reference proteome</keyword>
<dbReference type="Gene3D" id="1.10.10.60">
    <property type="entry name" value="Homeodomain-like"/>
    <property type="match status" value="2"/>
</dbReference>
<dbReference type="InterPro" id="IPR018062">
    <property type="entry name" value="HTH_AraC-typ_CS"/>
</dbReference>
<organism evidence="7 8">
    <name type="scientific">Paenibacillus phoenicis</name>
    <dbReference type="NCBI Taxonomy" id="554117"/>
    <lineage>
        <taxon>Bacteria</taxon>
        <taxon>Bacillati</taxon>
        <taxon>Bacillota</taxon>
        <taxon>Bacilli</taxon>
        <taxon>Bacillales</taxon>
        <taxon>Paenibacillaceae</taxon>
        <taxon>Paenibacillus</taxon>
    </lineage>
</organism>
<evidence type="ECO:0000256" key="1">
    <source>
        <dbReference type="ARBA" id="ARBA00023015"/>
    </source>
</evidence>
<dbReference type="Pfam" id="PF17853">
    <property type="entry name" value="GGDEF_2"/>
    <property type="match status" value="1"/>
</dbReference>
<feature type="modified residue" description="4-aspartylphosphate" evidence="4">
    <location>
        <position position="55"/>
    </location>
</feature>
<evidence type="ECO:0000259" key="5">
    <source>
        <dbReference type="PROSITE" id="PS01124"/>
    </source>
</evidence>
<dbReference type="RefSeq" id="WP_323075961.1">
    <property type="nucleotide sequence ID" value="NZ_CBCSKM010000007.1"/>
</dbReference>
<evidence type="ECO:0000313" key="7">
    <source>
        <dbReference type="EMBL" id="MEA3568582.1"/>
    </source>
</evidence>
<keyword evidence="2" id="KW-0238">DNA-binding</keyword>
<gene>
    <name evidence="7" type="ORF">U9M73_01025</name>
</gene>
<dbReference type="Gene3D" id="3.40.50.2300">
    <property type="match status" value="1"/>
</dbReference>
<feature type="domain" description="Response regulatory" evidence="6">
    <location>
        <begin position="3"/>
        <end position="121"/>
    </location>
</feature>
<dbReference type="InterPro" id="IPR041522">
    <property type="entry name" value="CdaR_GGDEF"/>
</dbReference>
<comment type="caution">
    <text evidence="7">The sequence shown here is derived from an EMBL/GenBank/DDBJ whole genome shotgun (WGS) entry which is preliminary data.</text>
</comment>
<dbReference type="InterPro" id="IPR020449">
    <property type="entry name" value="Tscrpt_reg_AraC-type_HTH"/>
</dbReference>
<evidence type="ECO:0000259" key="6">
    <source>
        <dbReference type="PROSITE" id="PS50110"/>
    </source>
</evidence>
<keyword evidence="1" id="KW-0805">Transcription regulation</keyword>
<feature type="domain" description="HTH araC/xylS-type" evidence="5">
    <location>
        <begin position="434"/>
        <end position="532"/>
    </location>
</feature>
<dbReference type="EMBL" id="JAYERP010000001">
    <property type="protein sequence ID" value="MEA3568582.1"/>
    <property type="molecule type" value="Genomic_DNA"/>
</dbReference>
<evidence type="ECO:0000256" key="2">
    <source>
        <dbReference type="ARBA" id="ARBA00023125"/>
    </source>
</evidence>
<dbReference type="SUPFAM" id="SSF52172">
    <property type="entry name" value="CheY-like"/>
    <property type="match status" value="1"/>
</dbReference>
<dbReference type="PROSITE" id="PS00041">
    <property type="entry name" value="HTH_ARAC_FAMILY_1"/>
    <property type="match status" value="1"/>
</dbReference>
<evidence type="ECO:0000256" key="3">
    <source>
        <dbReference type="ARBA" id="ARBA00023163"/>
    </source>
</evidence>
<sequence length="540" mass="61331">MIKMLIADDEALVCIGLQSMLKWEDYQIEIVGIAHNGAQAEEMIESLRPDLVISDIKMPVKTGLQVAESVRDKYGRIPLFIFLTSYEEFEYARRAIHLQAADYLVKLELTPQILAESVQKAVAMLGEYQTVESYPSMLYRSNLHALRDKFFIRLFNQLFENKNQFLLQRDDLELDLSAPAHLVCSCRIQGPESVPPRGDKLVALCSSTVQMAKDTLASSRPCFVTSLDLRNFAIVLPLSDPDPNHWMPEVEELLHHMAEVLHSYFNVKIIGAVGNAVEDPYLLHVSYLAARRALPFALDQQSFVFFTQSEAENLASPGVDAIVSRSEIRRAFEELDTHALHTMITNLIDRFNGRPELLVPATDAACNILYMATSLLADGENVVEQIFENEPEGYRAIYKKQTTQGVIDWLVQFRDGCCEILSSRKQSYKEQIVRNVQDYVKRNLNSKLSLNQVADVFNFSPNYLSHLFSKTAKINFVEYVTETKIAAAKEMMVRGEGRIYEISQKLGYESAFYFSKVFKKVEGISPREFMQRLNSSLPSG</sequence>
<dbReference type="PANTHER" id="PTHR43280:SF2">
    <property type="entry name" value="HTH-TYPE TRANSCRIPTIONAL REGULATOR EXSA"/>
    <property type="match status" value="1"/>
</dbReference>
<evidence type="ECO:0000313" key="8">
    <source>
        <dbReference type="Proteomes" id="UP001292216"/>
    </source>
</evidence>
<evidence type="ECO:0000256" key="4">
    <source>
        <dbReference type="PROSITE-ProRule" id="PRU00169"/>
    </source>
</evidence>
<protein>
    <submittedName>
        <fullName evidence="7">Response regulator</fullName>
    </submittedName>
</protein>
<dbReference type="SMART" id="SM00448">
    <property type="entry name" value="REC"/>
    <property type="match status" value="1"/>
</dbReference>
<name>A0ABU5PFR8_9BACL</name>
<dbReference type="PROSITE" id="PS01124">
    <property type="entry name" value="HTH_ARAC_FAMILY_2"/>
    <property type="match status" value="1"/>
</dbReference>
<keyword evidence="4" id="KW-0597">Phosphoprotein</keyword>
<dbReference type="PRINTS" id="PR00032">
    <property type="entry name" value="HTHARAC"/>
</dbReference>
<accession>A0ABU5PFR8</accession>
<keyword evidence="3" id="KW-0804">Transcription</keyword>
<dbReference type="InterPro" id="IPR009057">
    <property type="entry name" value="Homeodomain-like_sf"/>
</dbReference>
<dbReference type="InterPro" id="IPR001789">
    <property type="entry name" value="Sig_transdc_resp-reg_receiver"/>
</dbReference>
<dbReference type="CDD" id="cd17536">
    <property type="entry name" value="REC_YesN-like"/>
    <property type="match status" value="1"/>
</dbReference>
<proteinExistence type="predicted"/>
<dbReference type="Pfam" id="PF00072">
    <property type="entry name" value="Response_reg"/>
    <property type="match status" value="1"/>
</dbReference>
<dbReference type="SUPFAM" id="SSF46689">
    <property type="entry name" value="Homeodomain-like"/>
    <property type="match status" value="2"/>
</dbReference>
<dbReference type="PROSITE" id="PS50110">
    <property type="entry name" value="RESPONSE_REGULATORY"/>
    <property type="match status" value="1"/>
</dbReference>
<dbReference type="PANTHER" id="PTHR43280">
    <property type="entry name" value="ARAC-FAMILY TRANSCRIPTIONAL REGULATOR"/>
    <property type="match status" value="1"/>
</dbReference>
<dbReference type="Pfam" id="PF12833">
    <property type="entry name" value="HTH_18"/>
    <property type="match status" value="1"/>
</dbReference>
<reference evidence="7 8" key="1">
    <citation type="submission" date="2023-12" db="EMBL/GenBank/DDBJ databases">
        <title>Whole genome sequencing of Paenibacillus phoenicis isolated from the Phoenix Mars Lander spacecraft assembly facility.</title>
        <authorList>
            <person name="Garcia A."/>
            <person name="Venkateswaran K."/>
        </authorList>
    </citation>
    <scope>NUCLEOTIDE SEQUENCE [LARGE SCALE GENOMIC DNA]</scope>
    <source>
        <strain evidence="7 8">3PO2SA</strain>
    </source>
</reference>
<dbReference type="Proteomes" id="UP001292216">
    <property type="component" value="Unassembled WGS sequence"/>
</dbReference>
<dbReference type="InterPro" id="IPR018060">
    <property type="entry name" value="HTH_AraC"/>
</dbReference>